<keyword evidence="1" id="KW-0732">Signal</keyword>
<dbReference type="Gene3D" id="3.40.190.10">
    <property type="entry name" value="Periplasmic binding protein-like II"/>
    <property type="match status" value="2"/>
</dbReference>
<sequence length="308" mass="31201">MLVCALCMVLCGCQSQSSYEPTKKSATVTVPTIGQDGKLRVGVNSSNAPFSTQVSGKLVGIDVDIAAALATEMGLELELVDVGNDAEGALEDGSVDIIMNQEAGDTSSTAWLSDAYLPTAVSVFSTSSSSSLPSEDSKPTIEAQSSSMSAWEVANQFGDTSLSSVSDLKTAFSDLSSGKTTYVAADAVIGSYVAYTSSVDAKIVGVLQKVGGYSIGISTSNTELQNAVATALKTISSNGTISVIESKWLGTSLDLSSVDQSAAARKSSGSSSSSSTTSSTATQEDKSAGDSVQADDASSSQEATDSAA</sequence>
<name>A0A1H8SNF4_9ACTN</name>
<dbReference type="SMART" id="SM00062">
    <property type="entry name" value="PBPb"/>
    <property type="match status" value="1"/>
</dbReference>
<reference evidence="5" key="1">
    <citation type="submission" date="2016-10" db="EMBL/GenBank/DDBJ databases">
        <authorList>
            <person name="Varghese N."/>
        </authorList>
    </citation>
    <scope>NUCLEOTIDE SEQUENCE [LARGE SCALE GENOMIC DNA]</scope>
    <source>
        <strain evidence="5">DSM 21843</strain>
    </source>
</reference>
<evidence type="ECO:0000259" key="3">
    <source>
        <dbReference type="SMART" id="SM00062"/>
    </source>
</evidence>
<organism evidence="4 5">
    <name type="scientific">Denitrobacterium detoxificans</name>
    <dbReference type="NCBI Taxonomy" id="79604"/>
    <lineage>
        <taxon>Bacteria</taxon>
        <taxon>Bacillati</taxon>
        <taxon>Actinomycetota</taxon>
        <taxon>Coriobacteriia</taxon>
        <taxon>Eggerthellales</taxon>
        <taxon>Eggerthellaceae</taxon>
        <taxon>Denitrobacterium</taxon>
    </lineage>
</organism>
<dbReference type="EMBL" id="FOEC01000007">
    <property type="protein sequence ID" value="SEO80087.1"/>
    <property type="molecule type" value="Genomic_DNA"/>
</dbReference>
<dbReference type="Pfam" id="PF00497">
    <property type="entry name" value="SBP_bac_3"/>
    <property type="match status" value="1"/>
</dbReference>
<dbReference type="SUPFAM" id="SSF53850">
    <property type="entry name" value="Periplasmic binding protein-like II"/>
    <property type="match status" value="1"/>
</dbReference>
<gene>
    <name evidence="4" type="ORF">SAMN02910314_01239</name>
</gene>
<dbReference type="Proteomes" id="UP000182975">
    <property type="component" value="Unassembled WGS sequence"/>
</dbReference>
<evidence type="ECO:0000313" key="4">
    <source>
        <dbReference type="EMBL" id="SEO80087.1"/>
    </source>
</evidence>
<protein>
    <submittedName>
        <fullName evidence="4">Amino acid ABC transporter substrate-binding protein, PAAT family</fullName>
    </submittedName>
</protein>
<dbReference type="STRING" id="79604.AAY81_04345"/>
<evidence type="ECO:0000256" key="1">
    <source>
        <dbReference type="ARBA" id="ARBA00022729"/>
    </source>
</evidence>
<dbReference type="InterPro" id="IPR001638">
    <property type="entry name" value="Solute-binding_3/MltF_N"/>
</dbReference>
<evidence type="ECO:0000313" key="5">
    <source>
        <dbReference type="Proteomes" id="UP000182975"/>
    </source>
</evidence>
<proteinExistence type="predicted"/>
<feature type="compositionally biased region" description="Low complexity" evidence="2">
    <location>
        <begin position="289"/>
        <end position="308"/>
    </location>
</feature>
<dbReference type="AlphaFoldDB" id="A0A1H8SNF4"/>
<feature type="domain" description="Solute-binding protein family 3/N-terminal" evidence="3">
    <location>
        <begin position="38"/>
        <end position="252"/>
    </location>
</feature>
<accession>A0A1H8SNF4</accession>
<evidence type="ECO:0000256" key="2">
    <source>
        <dbReference type="SAM" id="MobiDB-lite"/>
    </source>
</evidence>
<dbReference type="PANTHER" id="PTHR35936">
    <property type="entry name" value="MEMBRANE-BOUND LYTIC MUREIN TRANSGLYCOSYLASE F"/>
    <property type="match status" value="1"/>
</dbReference>
<feature type="compositionally biased region" description="Low complexity" evidence="2">
    <location>
        <begin position="264"/>
        <end position="282"/>
    </location>
</feature>
<keyword evidence="5" id="KW-1185">Reference proteome</keyword>
<feature type="region of interest" description="Disordered" evidence="2">
    <location>
        <begin position="264"/>
        <end position="308"/>
    </location>
</feature>
<dbReference type="PANTHER" id="PTHR35936:SF17">
    <property type="entry name" value="ARGININE-BINDING EXTRACELLULAR PROTEIN ARTP"/>
    <property type="match status" value="1"/>
</dbReference>